<gene>
    <name evidence="3" type="ORF">H1D44_17260</name>
    <name evidence="4" type="ORF">HOP48_18250</name>
</gene>
<feature type="region of interest" description="Disordered" evidence="1">
    <location>
        <begin position="96"/>
        <end position="136"/>
    </location>
</feature>
<proteinExistence type="predicted"/>
<evidence type="ECO:0000313" key="5">
    <source>
        <dbReference type="Proteomes" id="UP000518091"/>
    </source>
</evidence>
<feature type="compositionally biased region" description="Polar residues" evidence="1">
    <location>
        <begin position="96"/>
        <end position="112"/>
    </location>
</feature>
<comment type="caution">
    <text evidence="3">The sequence shown here is derived from an EMBL/GenBank/DDBJ whole genome shotgun (WGS) entry which is preliminary data.</text>
</comment>
<dbReference type="InterPro" id="IPR039366">
    <property type="entry name" value="Pilotin"/>
</dbReference>
<keyword evidence="3" id="KW-0449">Lipoprotein</keyword>
<feature type="region of interest" description="Disordered" evidence="1">
    <location>
        <begin position="64"/>
        <end position="83"/>
    </location>
</feature>
<keyword evidence="2" id="KW-0732">Signal</keyword>
<protein>
    <submittedName>
        <fullName evidence="3">YbaY family lipoprotein</fullName>
    </submittedName>
</protein>
<sequence length="136" mass="14535">MSYPQAFVINAVKRSRLALVTLGLVALTGCAGAPQFTELDAQVEPPAGLEPSDDAELRVRLSDDSGTLAETQATPHDSGPWPVTLRFDRRTFESARSPQLSAELRQQGNLTHITPEPVIVPGPDAGPFSLPLAPRP</sequence>
<organism evidence="3 5">
    <name type="scientific">Billgrantia kenyensis</name>
    <dbReference type="NCBI Taxonomy" id="321266"/>
    <lineage>
        <taxon>Bacteria</taxon>
        <taxon>Pseudomonadati</taxon>
        <taxon>Pseudomonadota</taxon>
        <taxon>Gammaproteobacteria</taxon>
        <taxon>Oceanospirillales</taxon>
        <taxon>Halomonadaceae</taxon>
        <taxon>Billgrantia</taxon>
    </lineage>
</organism>
<accession>A0A7W0AFI1</accession>
<evidence type="ECO:0000256" key="1">
    <source>
        <dbReference type="SAM" id="MobiDB-lite"/>
    </source>
</evidence>
<dbReference type="Proteomes" id="UP000518091">
    <property type="component" value="Unassembled WGS sequence"/>
</dbReference>
<feature type="signal peptide" evidence="2">
    <location>
        <begin position="1"/>
        <end position="33"/>
    </location>
</feature>
<dbReference type="EMBL" id="JACEFT010000028">
    <property type="protein sequence ID" value="MBA2780639.1"/>
    <property type="molecule type" value="Genomic_DNA"/>
</dbReference>
<evidence type="ECO:0000313" key="6">
    <source>
        <dbReference type="Proteomes" id="UP000814353"/>
    </source>
</evidence>
<reference evidence="4 6" key="1">
    <citation type="submission" date="2020-05" db="EMBL/GenBank/DDBJ databases">
        <title>Comparative genomic analysis of denitrifying bacteria from Halomonas genus.</title>
        <authorList>
            <person name="Wang L."/>
            <person name="Shao Z."/>
        </authorList>
    </citation>
    <scope>NUCLEOTIDE SEQUENCE [LARGE SCALE GENOMIC DNA]</scope>
    <source>
        <strain evidence="4 6">DSM 17331</strain>
    </source>
</reference>
<evidence type="ECO:0000256" key="2">
    <source>
        <dbReference type="SAM" id="SignalP"/>
    </source>
</evidence>
<dbReference type="RefSeq" id="WP_181516285.1">
    <property type="nucleotide sequence ID" value="NZ_JABFUB010000023.1"/>
</dbReference>
<keyword evidence="6" id="KW-1185">Reference proteome</keyword>
<feature type="compositionally biased region" description="Polar residues" evidence="1">
    <location>
        <begin position="64"/>
        <end position="75"/>
    </location>
</feature>
<name>A0A7W0AFI1_9GAMM</name>
<feature type="chain" id="PRO_5031304871" evidence="2">
    <location>
        <begin position="34"/>
        <end position="136"/>
    </location>
</feature>
<dbReference type="Pfam" id="PF09619">
    <property type="entry name" value="YscW"/>
    <property type="match status" value="1"/>
</dbReference>
<dbReference type="Proteomes" id="UP000814353">
    <property type="component" value="Unassembled WGS sequence"/>
</dbReference>
<evidence type="ECO:0000313" key="3">
    <source>
        <dbReference type="EMBL" id="MBA2780639.1"/>
    </source>
</evidence>
<dbReference type="EMBL" id="JABFUB010000023">
    <property type="protein sequence ID" value="MCG6663476.1"/>
    <property type="molecule type" value="Genomic_DNA"/>
</dbReference>
<reference evidence="3 5" key="2">
    <citation type="submission" date="2020-07" db="EMBL/GenBank/DDBJ databases">
        <title>Identification of Halomonas strains.</title>
        <authorList>
            <person name="Xiao Z."/>
            <person name="Shen J."/>
        </authorList>
    </citation>
    <scope>NUCLEOTIDE SEQUENCE [LARGE SCALE GENOMIC DNA]</scope>
    <source>
        <strain evidence="3 5">DSM 17331</strain>
    </source>
</reference>
<dbReference type="AlphaFoldDB" id="A0A7W0AFI1"/>
<evidence type="ECO:0000313" key="4">
    <source>
        <dbReference type="EMBL" id="MCG6663476.1"/>
    </source>
</evidence>